<evidence type="ECO:0000256" key="2">
    <source>
        <dbReference type="ARBA" id="ARBA00022553"/>
    </source>
</evidence>
<proteinExistence type="predicted"/>
<sequence>MNTYEQDSRTIALTVLAEIAEVDRSKLRGDDRLREDLGMDSLSSLELLSTIGEKLDLDLMIEDAMDIRTVDDACAFVESQCRARA</sequence>
<evidence type="ECO:0000256" key="1">
    <source>
        <dbReference type="ARBA" id="ARBA00022450"/>
    </source>
</evidence>
<keyword evidence="5" id="KW-1185">Reference proteome</keyword>
<keyword evidence="2" id="KW-0597">Phosphoprotein</keyword>
<evidence type="ECO:0000259" key="3">
    <source>
        <dbReference type="PROSITE" id="PS50075"/>
    </source>
</evidence>
<evidence type="ECO:0000313" key="4">
    <source>
        <dbReference type="EMBL" id="AKU95816.1"/>
    </source>
</evidence>
<keyword evidence="1" id="KW-0596">Phosphopantetheine</keyword>
<dbReference type="PROSITE" id="PS50075">
    <property type="entry name" value="CARRIER"/>
    <property type="match status" value="1"/>
</dbReference>
<evidence type="ECO:0000313" key="5">
    <source>
        <dbReference type="Proteomes" id="UP000064967"/>
    </source>
</evidence>
<dbReference type="InterPro" id="IPR009081">
    <property type="entry name" value="PP-bd_ACP"/>
</dbReference>
<reference evidence="4 5" key="1">
    <citation type="submission" date="2015-08" db="EMBL/GenBank/DDBJ databases">
        <authorList>
            <person name="Babu N.S."/>
            <person name="Beckwith C.J."/>
            <person name="Beseler K.G."/>
            <person name="Brison A."/>
            <person name="Carone J.V."/>
            <person name="Caskin T.P."/>
            <person name="Diamond M."/>
            <person name="Durham M.E."/>
            <person name="Foxe J.M."/>
            <person name="Go M."/>
            <person name="Henderson B.A."/>
            <person name="Jones I.B."/>
            <person name="McGettigan J.A."/>
            <person name="Micheletti S.J."/>
            <person name="Nasrallah M.E."/>
            <person name="Ortiz D."/>
            <person name="Piller C.R."/>
            <person name="Privatt S.R."/>
            <person name="Schneider S.L."/>
            <person name="Sharp S."/>
            <person name="Smith T.C."/>
            <person name="Stanton J.D."/>
            <person name="Ullery H.E."/>
            <person name="Wilson R.J."/>
            <person name="Serrano M.G."/>
            <person name="Buck G."/>
            <person name="Lee V."/>
            <person name="Wang Y."/>
            <person name="Carvalho R."/>
            <person name="Voegtly L."/>
            <person name="Shi R."/>
            <person name="Duckworth R."/>
            <person name="Johnson A."/>
            <person name="Loviza R."/>
            <person name="Walstead R."/>
            <person name="Shah Z."/>
            <person name="Kiflezghi M."/>
            <person name="Wade K."/>
            <person name="Ball S.L."/>
            <person name="Bradley K.W."/>
            <person name="Asai D.J."/>
            <person name="Bowman C.A."/>
            <person name="Russell D.A."/>
            <person name="Pope W.H."/>
            <person name="Jacobs-Sera D."/>
            <person name="Hendrix R.W."/>
            <person name="Hatfull G.F."/>
        </authorList>
    </citation>
    <scope>NUCLEOTIDE SEQUENCE [LARGE SCALE GENOMIC DNA]</scope>
    <source>
        <strain evidence="4 5">DSM 27648</strain>
    </source>
</reference>
<gene>
    <name evidence="4" type="ORF">AKJ09_02480</name>
</gene>
<dbReference type="EMBL" id="CP012333">
    <property type="protein sequence ID" value="AKU95816.1"/>
    <property type="molecule type" value="Genomic_DNA"/>
</dbReference>
<dbReference type="OrthoDB" id="6906181at2"/>
<dbReference type="PROSITE" id="PS00012">
    <property type="entry name" value="PHOSPHOPANTETHEINE"/>
    <property type="match status" value="1"/>
</dbReference>
<dbReference type="RefSeq" id="WP_146647200.1">
    <property type="nucleotide sequence ID" value="NZ_CP012333.1"/>
</dbReference>
<accession>A0A0K1PR14</accession>
<dbReference type="Pfam" id="PF00550">
    <property type="entry name" value="PP-binding"/>
    <property type="match status" value="1"/>
</dbReference>
<dbReference type="KEGG" id="llu:AKJ09_02480"/>
<organism evidence="4 5">
    <name type="scientific">Labilithrix luteola</name>
    <dbReference type="NCBI Taxonomy" id="1391654"/>
    <lineage>
        <taxon>Bacteria</taxon>
        <taxon>Pseudomonadati</taxon>
        <taxon>Myxococcota</taxon>
        <taxon>Polyangia</taxon>
        <taxon>Polyangiales</taxon>
        <taxon>Labilitrichaceae</taxon>
        <taxon>Labilithrix</taxon>
    </lineage>
</organism>
<dbReference type="InterPro" id="IPR006162">
    <property type="entry name" value="Ppantetheine_attach_site"/>
</dbReference>
<dbReference type="STRING" id="1391654.AKJ09_02480"/>
<feature type="domain" description="Carrier" evidence="3">
    <location>
        <begin position="6"/>
        <end position="81"/>
    </location>
</feature>
<dbReference type="Gene3D" id="1.10.1200.10">
    <property type="entry name" value="ACP-like"/>
    <property type="match status" value="1"/>
</dbReference>
<dbReference type="AlphaFoldDB" id="A0A0K1PR14"/>
<dbReference type="SUPFAM" id="SSF47336">
    <property type="entry name" value="ACP-like"/>
    <property type="match status" value="1"/>
</dbReference>
<name>A0A0K1PR14_9BACT</name>
<dbReference type="InterPro" id="IPR036736">
    <property type="entry name" value="ACP-like_sf"/>
</dbReference>
<dbReference type="Proteomes" id="UP000064967">
    <property type="component" value="Chromosome"/>
</dbReference>
<protein>
    <submittedName>
        <fullName evidence="4">Acyl carrier protein</fullName>
    </submittedName>
</protein>